<evidence type="ECO:0000313" key="2">
    <source>
        <dbReference type="EMBL" id="MET7030252.1"/>
    </source>
</evidence>
<dbReference type="RefSeq" id="WP_354619043.1">
    <property type="nucleotide sequence ID" value="NZ_JBEWYP010000007.1"/>
</dbReference>
<name>A0ABV2TYC2_9FLAO</name>
<dbReference type="InterPro" id="IPR029044">
    <property type="entry name" value="Nucleotide-diphossugar_trans"/>
</dbReference>
<dbReference type="CDD" id="cd00761">
    <property type="entry name" value="Glyco_tranf_GTA_type"/>
    <property type="match status" value="1"/>
</dbReference>
<reference evidence="2 3" key="1">
    <citation type="submission" date="2024-07" db="EMBL/GenBank/DDBJ databases">
        <title>The genome sequence of type strain Sediminicola luteus GDMCC 1.2596T.</title>
        <authorList>
            <person name="Liu Y."/>
        </authorList>
    </citation>
    <scope>NUCLEOTIDE SEQUENCE [LARGE SCALE GENOMIC DNA]</scope>
    <source>
        <strain evidence="2 3">GDMCC 1.2596</strain>
    </source>
</reference>
<proteinExistence type="predicted"/>
<dbReference type="GO" id="GO:0016757">
    <property type="term" value="F:glycosyltransferase activity"/>
    <property type="evidence" value="ECO:0007669"/>
    <property type="project" value="UniProtKB-KW"/>
</dbReference>
<gene>
    <name evidence="2" type="ORF">ABXZ32_12660</name>
</gene>
<comment type="caution">
    <text evidence="2">The sequence shown here is derived from an EMBL/GenBank/DDBJ whole genome shotgun (WGS) entry which is preliminary data.</text>
</comment>
<dbReference type="EC" id="2.4.-.-" evidence="2"/>
<dbReference type="Proteomes" id="UP001549773">
    <property type="component" value="Unassembled WGS sequence"/>
</dbReference>
<dbReference type="EMBL" id="JBEWYP010000007">
    <property type="protein sequence ID" value="MET7030252.1"/>
    <property type="molecule type" value="Genomic_DNA"/>
</dbReference>
<protein>
    <submittedName>
        <fullName evidence="2">Glycosyltransferase</fullName>
        <ecNumber evidence="2">2.4.-.-</ecNumber>
    </submittedName>
</protein>
<dbReference type="Pfam" id="PF00535">
    <property type="entry name" value="Glycos_transf_2"/>
    <property type="match status" value="1"/>
</dbReference>
<organism evidence="2 3">
    <name type="scientific">Sediminicola luteus</name>
    <dbReference type="NCBI Taxonomy" id="319238"/>
    <lineage>
        <taxon>Bacteria</taxon>
        <taxon>Pseudomonadati</taxon>
        <taxon>Bacteroidota</taxon>
        <taxon>Flavobacteriia</taxon>
        <taxon>Flavobacteriales</taxon>
        <taxon>Flavobacteriaceae</taxon>
        <taxon>Sediminicola</taxon>
    </lineage>
</organism>
<dbReference type="PANTHER" id="PTHR22916:SF3">
    <property type="entry name" value="UDP-GLCNAC:BETAGAL BETA-1,3-N-ACETYLGLUCOSAMINYLTRANSFERASE-LIKE PROTEIN 1"/>
    <property type="match status" value="1"/>
</dbReference>
<accession>A0ABV2TYC2</accession>
<dbReference type="InterPro" id="IPR001173">
    <property type="entry name" value="Glyco_trans_2-like"/>
</dbReference>
<sequence>MKLSILIPLYNKEKYIERCLESLLAQDLSPNDYEIIIVDDGSKDSGPLIAKNYTEKHANIRLIGQENQGPSAARNRCLEAAKGDYVYFLDADDYLVTYVLHTILELALQNELDILEFNTKQIVEGSIPEKSSQNHQDVSVKILDGMSYVSEHGFKNEAWRYIIKKKKLVATGIRFMEGTLFEDAIFTASIFLKANKLAKVNLDVHRYAVVENSIVTSKDPAHNLKFIHGMVTAVEHFHELIKGLDGSHVNYHKVVKQLKSRQQAFGLALIIRTIKYRLLSTEDFKKILMKLTMFEAYPINYRKGVVGSGMKRVFSKTIFIPFFNNKTFLLLVLKLLRLLPA</sequence>
<keyword evidence="2" id="KW-0328">Glycosyltransferase</keyword>
<dbReference type="PANTHER" id="PTHR22916">
    <property type="entry name" value="GLYCOSYLTRANSFERASE"/>
    <property type="match status" value="1"/>
</dbReference>
<dbReference type="Gene3D" id="3.90.550.10">
    <property type="entry name" value="Spore Coat Polysaccharide Biosynthesis Protein SpsA, Chain A"/>
    <property type="match status" value="1"/>
</dbReference>
<dbReference type="SUPFAM" id="SSF53448">
    <property type="entry name" value="Nucleotide-diphospho-sugar transferases"/>
    <property type="match status" value="1"/>
</dbReference>
<keyword evidence="2" id="KW-0808">Transferase</keyword>
<feature type="domain" description="Glycosyltransferase 2-like" evidence="1">
    <location>
        <begin position="4"/>
        <end position="125"/>
    </location>
</feature>
<keyword evidence="3" id="KW-1185">Reference proteome</keyword>
<evidence type="ECO:0000313" key="3">
    <source>
        <dbReference type="Proteomes" id="UP001549773"/>
    </source>
</evidence>
<evidence type="ECO:0000259" key="1">
    <source>
        <dbReference type="Pfam" id="PF00535"/>
    </source>
</evidence>